<protein>
    <submittedName>
        <fullName evidence="3">DUF1559 domain-containing protein</fullName>
    </submittedName>
</protein>
<gene>
    <name evidence="3" type="ORF">LOC71_03270</name>
</gene>
<comment type="caution">
    <text evidence="3">The sequence shown here is derived from an EMBL/GenBank/DDBJ whole genome shotgun (WGS) entry which is preliminary data.</text>
</comment>
<dbReference type="Pfam" id="PF07596">
    <property type="entry name" value="SBP_bac_10"/>
    <property type="match status" value="1"/>
</dbReference>
<evidence type="ECO:0000256" key="1">
    <source>
        <dbReference type="SAM" id="MobiDB-lite"/>
    </source>
</evidence>
<dbReference type="NCBIfam" id="TIGR04294">
    <property type="entry name" value="pre_pil_HX9DG"/>
    <property type="match status" value="1"/>
</dbReference>
<keyword evidence="4" id="KW-1185">Reference proteome</keyword>
<feature type="region of interest" description="Disordered" evidence="1">
    <location>
        <begin position="375"/>
        <end position="399"/>
    </location>
</feature>
<proteinExistence type="predicted"/>
<dbReference type="PANTHER" id="PTHR30093:SF2">
    <property type="entry name" value="TYPE II SECRETION SYSTEM PROTEIN H"/>
    <property type="match status" value="1"/>
</dbReference>
<evidence type="ECO:0000313" key="4">
    <source>
        <dbReference type="Proteomes" id="UP001430306"/>
    </source>
</evidence>
<evidence type="ECO:0000259" key="2">
    <source>
        <dbReference type="Pfam" id="PF07596"/>
    </source>
</evidence>
<feature type="domain" description="DUF1559" evidence="2">
    <location>
        <begin position="39"/>
        <end position="377"/>
    </location>
</feature>
<dbReference type="InterPro" id="IPR011453">
    <property type="entry name" value="DUF1559"/>
</dbReference>
<dbReference type="EMBL" id="JAJKFW010000006">
    <property type="protein sequence ID" value="MCC9641281.1"/>
    <property type="molecule type" value="Genomic_DNA"/>
</dbReference>
<name>A0ABS8NCJ3_9BACT</name>
<reference evidence="3" key="1">
    <citation type="submission" date="2021-11" db="EMBL/GenBank/DDBJ databases">
        <title>Genome sequence.</title>
        <authorList>
            <person name="Sun Q."/>
        </authorList>
    </citation>
    <scope>NUCLEOTIDE SEQUENCE</scope>
    <source>
        <strain evidence="3">JC740</strain>
    </source>
</reference>
<evidence type="ECO:0000313" key="3">
    <source>
        <dbReference type="EMBL" id="MCC9641281.1"/>
    </source>
</evidence>
<organism evidence="3 4">
    <name type="scientific">Rhodopirellula halodulae</name>
    <dbReference type="NCBI Taxonomy" id="2894198"/>
    <lineage>
        <taxon>Bacteria</taxon>
        <taxon>Pseudomonadati</taxon>
        <taxon>Planctomycetota</taxon>
        <taxon>Planctomycetia</taxon>
        <taxon>Pirellulales</taxon>
        <taxon>Pirellulaceae</taxon>
        <taxon>Rhodopirellula</taxon>
    </lineage>
</organism>
<dbReference type="RefSeq" id="WP_230271301.1">
    <property type="nucleotide sequence ID" value="NZ_JAJKFW010000006.1"/>
</dbReference>
<accession>A0ABS8NCJ3</accession>
<dbReference type="PANTHER" id="PTHR30093">
    <property type="entry name" value="GENERAL SECRETION PATHWAY PROTEIN G"/>
    <property type="match status" value="1"/>
</dbReference>
<dbReference type="InterPro" id="IPR012902">
    <property type="entry name" value="N_methyl_site"/>
</dbReference>
<dbReference type="Gene3D" id="3.30.700.10">
    <property type="entry name" value="Glycoprotein, Type 4 Pilin"/>
    <property type="match status" value="1"/>
</dbReference>
<dbReference type="NCBIfam" id="TIGR02532">
    <property type="entry name" value="IV_pilin_GFxxxE"/>
    <property type="match status" value="1"/>
</dbReference>
<sequence length="425" mass="45792">MRHSFSSRSDTRPGFTLVELLVVIAIIGVLVGLLLPAVQAAREAARRMSCSNNMKQIGLALHNYQSTYNEMPRQGTGTAGNNDLGHGMQTWSSSSNSLMSLSCFVALTPFIEQQALWEEISNPSTYQVDNPTVAKNPPWPAMGPGPEQTSVGYRYRPWMTQLSTLRCPSDPGEGLPAMGRCNYSACLGDSSNWLQMYGELGDDWRPSTYTAPRSRATGRGAFVPRITTKFRDILDGLSNTIAFGEHITSLADRDVRGQVGLDISTTYDSANGCDAYVSPTRPGFWSDGTDGGTPPPGYMGGGGWWGSDVWGRGFAWAHFSSTDTGFLTQAPPNSPTCIAWWSKFQPGNMPASSQHPGGCHVTMADGAVRFITDSIESGNQDSNSPGYHDNQSIQTGALSPGAKSPYGLWGALGTRASKEILDSEF</sequence>
<dbReference type="Proteomes" id="UP001430306">
    <property type="component" value="Unassembled WGS sequence"/>
</dbReference>
<dbReference type="SUPFAM" id="SSF54523">
    <property type="entry name" value="Pili subunits"/>
    <property type="match status" value="1"/>
</dbReference>
<dbReference type="InterPro" id="IPR027558">
    <property type="entry name" value="Pre_pil_HX9DG_C"/>
</dbReference>
<feature type="compositionally biased region" description="Polar residues" evidence="1">
    <location>
        <begin position="375"/>
        <end position="397"/>
    </location>
</feature>
<dbReference type="InterPro" id="IPR045584">
    <property type="entry name" value="Pilin-like"/>
</dbReference>
<dbReference type="Pfam" id="PF07963">
    <property type="entry name" value="N_methyl"/>
    <property type="match status" value="1"/>
</dbReference>